<evidence type="ECO:0000313" key="2">
    <source>
        <dbReference type="EMBL" id="TFI57930.1"/>
    </source>
</evidence>
<sequence>MSKALIAAASLAALTLTGCNSEPETITANADDPQAEALKNAPPLTEAPPMIQASRTFRCKDNSLVYVDFYTNDTARIRTEKNGTPTVLTAEAGKPPYVAEGWSLSENAAQVSLTAPGKGTQSCKA</sequence>
<gene>
    <name evidence="2" type="ORF">E2493_12085</name>
</gene>
<name>A0A4Y8ZPI7_9SPHN</name>
<protein>
    <recommendedName>
        <fullName evidence="4">C-type lysozyme inhibitor domain-containing protein</fullName>
    </recommendedName>
</protein>
<organism evidence="2 3">
    <name type="scientific">Sphingomonas parva</name>
    <dbReference type="NCBI Taxonomy" id="2555898"/>
    <lineage>
        <taxon>Bacteria</taxon>
        <taxon>Pseudomonadati</taxon>
        <taxon>Pseudomonadota</taxon>
        <taxon>Alphaproteobacteria</taxon>
        <taxon>Sphingomonadales</taxon>
        <taxon>Sphingomonadaceae</taxon>
        <taxon>Sphingomonas</taxon>
    </lineage>
</organism>
<proteinExistence type="predicted"/>
<dbReference type="Proteomes" id="UP000298213">
    <property type="component" value="Unassembled WGS sequence"/>
</dbReference>
<feature type="region of interest" description="Disordered" evidence="1">
    <location>
        <begin position="22"/>
        <end position="47"/>
    </location>
</feature>
<dbReference type="RefSeq" id="WP_135087109.1">
    <property type="nucleotide sequence ID" value="NZ_SPDV01000021.1"/>
</dbReference>
<dbReference type="PROSITE" id="PS51257">
    <property type="entry name" value="PROKAR_LIPOPROTEIN"/>
    <property type="match status" value="1"/>
</dbReference>
<accession>A0A4Y8ZPI7</accession>
<evidence type="ECO:0000313" key="3">
    <source>
        <dbReference type="Proteomes" id="UP000298213"/>
    </source>
</evidence>
<reference evidence="2 3" key="1">
    <citation type="submission" date="2019-03" db="EMBL/GenBank/DDBJ databases">
        <title>Genome sequence of Sphingomonas sp. 17J27-24.</title>
        <authorList>
            <person name="Kim M."/>
            <person name="Maeng S."/>
            <person name="Sathiyaraj S."/>
        </authorList>
    </citation>
    <scope>NUCLEOTIDE SEQUENCE [LARGE SCALE GENOMIC DNA]</scope>
    <source>
        <strain evidence="2 3">17J27-24</strain>
    </source>
</reference>
<keyword evidence="3" id="KW-1185">Reference proteome</keyword>
<evidence type="ECO:0000256" key="1">
    <source>
        <dbReference type="SAM" id="MobiDB-lite"/>
    </source>
</evidence>
<dbReference type="EMBL" id="SPDV01000021">
    <property type="protein sequence ID" value="TFI57930.1"/>
    <property type="molecule type" value="Genomic_DNA"/>
</dbReference>
<dbReference type="OrthoDB" id="7472092at2"/>
<evidence type="ECO:0008006" key="4">
    <source>
        <dbReference type="Google" id="ProtNLM"/>
    </source>
</evidence>
<dbReference type="AlphaFoldDB" id="A0A4Y8ZPI7"/>
<comment type="caution">
    <text evidence="2">The sequence shown here is derived from an EMBL/GenBank/DDBJ whole genome shotgun (WGS) entry which is preliminary data.</text>
</comment>